<keyword evidence="1" id="KW-0378">Hydrolase</keyword>
<dbReference type="InterPro" id="IPR001584">
    <property type="entry name" value="Integrase_cat-core"/>
</dbReference>
<keyword evidence="3" id="KW-0812">Transmembrane</keyword>
<keyword evidence="3" id="KW-0472">Membrane</keyword>
<feature type="compositionally biased region" description="Low complexity" evidence="2">
    <location>
        <begin position="332"/>
        <end position="358"/>
    </location>
</feature>
<dbReference type="SUPFAM" id="SSF53098">
    <property type="entry name" value="Ribonuclease H-like"/>
    <property type="match status" value="1"/>
</dbReference>
<dbReference type="Pfam" id="PF14223">
    <property type="entry name" value="Retrotran_gag_2"/>
    <property type="match status" value="1"/>
</dbReference>
<dbReference type="CDD" id="cd09272">
    <property type="entry name" value="RNase_HI_RT_Ty1"/>
    <property type="match status" value="1"/>
</dbReference>
<dbReference type="Pfam" id="PF07727">
    <property type="entry name" value="RVT_2"/>
    <property type="match status" value="1"/>
</dbReference>
<dbReference type="InterPro" id="IPR057670">
    <property type="entry name" value="SH3_retrovirus"/>
</dbReference>
<evidence type="ECO:0000256" key="1">
    <source>
        <dbReference type="ARBA" id="ARBA00022750"/>
    </source>
</evidence>
<dbReference type="InterPro" id="IPR013103">
    <property type="entry name" value="RVT_2"/>
</dbReference>
<proteinExistence type="predicted"/>
<dbReference type="MEROPS" id="A11.004"/>
<dbReference type="Pfam" id="PF22936">
    <property type="entry name" value="Pol_BBD"/>
    <property type="match status" value="1"/>
</dbReference>
<feature type="compositionally biased region" description="Low complexity" evidence="2">
    <location>
        <begin position="866"/>
        <end position="892"/>
    </location>
</feature>
<feature type="compositionally biased region" description="Pro residues" evidence="2">
    <location>
        <begin position="983"/>
        <end position="992"/>
    </location>
</feature>
<feature type="compositionally biased region" description="Low complexity" evidence="2">
    <location>
        <begin position="933"/>
        <end position="955"/>
    </location>
</feature>
<keyword evidence="1" id="KW-0645">Protease</keyword>
<dbReference type="InterPro" id="IPR054722">
    <property type="entry name" value="PolX-like_BBD"/>
</dbReference>
<dbReference type="EMBL" id="AC004557">
    <property type="protein sequence ID" value="AAF99727.1"/>
    <property type="molecule type" value="Genomic_DNA"/>
</dbReference>
<dbReference type="SUPFAM" id="SSF56672">
    <property type="entry name" value="DNA/RNA polymerases"/>
    <property type="match status" value="1"/>
</dbReference>
<accession>Q9FZK7</accession>
<dbReference type="PANTHER" id="PTHR11439">
    <property type="entry name" value="GAG-POL-RELATED RETROTRANSPOSON"/>
    <property type="match status" value="1"/>
</dbReference>
<keyword evidence="3" id="KW-1133">Transmembrane helix</keyword>
<dbReference type="InterPro" id="IPR012337">
    <property type="entry name" value="RNaseH-like_sf"/>
</dbReference>
<feature type="compositionally biased region" description="Basic residues" evidence="2">
    <location>
        <begin position="996"/>
        <end position="1007"/>
    </location>
</feature>
<dbReference type="Pfam" id="PF13976">
    <property type="entry name" value="gag_pre-integrs"/>
    <property type="match status" value="1"/>
</dbReference>
<keyword evidence="1" id="KW-0064">Aspartyl protease</keyword>
<sequence length="1534" mass="171869">MEVFDTKTQTCDPKPIPCSETFGGFDYKTLCLDGKFHVGPVPVDKTRIRLADYGGKRAVLWPNNIHSLRKMIWCAESFKRSLNLNLAATLFFIIFHYFSFSSMASETVITSDSTSLLNVNMTNVTKLTSSNFLMWRRQVQALLNGYDLTGYIDGSIVVPPATITANGAVTVNPAFKHWQRQDQLIYSALLGAISISVQPILSRTTTSAEIWTKLMDTYAKPSWSHIQQLRQQIKQWKKDTKSIDEFFQGLVMRFDQLALLGKPMESEEQMEVIVEGLSDDYKQVIDQIQGREVPPSLTEIHEKLLNHEVKLQAAASSLPISANAASYRPPANNKHNNSNNYRGQNRNNNNRGANSYQQPRNDQPSSRGYQGKCQICGVFGHSARRCSQLQMSGAYSTPSPSQYPNATVPWQPRANMAAMSYNPWLLDSGATHHLTTDLNNLALHQPYNGGEEVTIADGSTLPITHTGSSTLSTQSRSLALNNILYVPNLHKNLISVYKLCNANKVSVEFFPAHFQVKDLSTGARLLQGRTKDELYEWPVPSNTPISLFASPTPKTTLPSWHSRLGHPSPPVLKSLVSQFSLPVSNSSQKHFPCSHCLINKSHKLPFYSNTIISYTPLEYVYSDVWTSPVTSVDNFKYYLILVDHYTRYTWLYPLKQKSQVRETFVAFKALVENRFQTKIRTLYSDNGGEFIALRQFLLTHGISHLTSLPHTPEHNGIAERKHRHILETGLTLLTQASIPTSYWTYAFGTAVYLINRLPSSVLNNESPYSKLFKTSPNYLKLRVFGCSCFPWLRPYTNHKLERRSQPCVFLGYSLTQSAYLCLDRSSGRVYTSRHVQFVEDQFPFSISDTHSVSNSSPEEASPSCHQPPSRIPIQSSSPPLVQAPSSLPPLSSDSHRRPNAETSSSSSSTNNDVVVSKDNTQVDNRNNFIGPTSSSSAQSQNNSNPSSSIQTQNEPNPSPSPTPQNSSPESSPSSSTSATSTVPNPPPPPPTNNHPMRTRAKNHITKPKTKLSLLAKTVQTRPQIPNTVNQALRDEKWRNAMGEEINAQIRNNTFELVPPKPNQNVISTKWIFTLKYLPNGTLDRYKARLVARGFRQQYGLHYSETFSPVVKSLTIRLVLQLAVSRSWTIKQLDVNNAFLQGTLTDEVYVTQPPGFIDPDRPHHVCRLKKALYGLKQAPRAWYQELRNFVCSLGFTNSLADTSVFVYINDIQIVYCLVYVDDIIVTGSSDALVMAFITALSRRFSLKDPTDLVYFLGIEATRTSQGLHLMQHKYVYDLLSRMKMLDAKPVSTPMATHPKLSLYSGIALDEPGEYRTVIGSLQYLAFTRPDIAYAVNRLSQFMHRPTDIHWQAAKRVLRYLAGTATHGILLRSNSPLSLHAFSDADWAGDNDDFVSTNAYIVYLGSTPIAWSSKKQKGVARSSTEAEYRAVANTTSEIRWVCSLLTELGITLPKMPVIYCDNVGATYLSANPVFHSRMKHLALDYHFIRDNVSAGALRVSHISTHDQLADALTKPLPRQHFLQFSSKIGVSKLPPS</sequence>
<feature type="compositionally biased region" description="Polar residues" evidence="2">
    <location>
        <begin position="848"/>
        <end position="858"/>
    </location>
</feature>
<protein>
    <submittedName>
        <fullName evidence="5">F17L21.7</fullName>
    </submittedName>
</protein>
<dbReference type="InterPro" id="IPR036397">
    <property type="entry name" value="RNaseH_sf"/>
</dbReference>
<dbReference type="Pfam" id="PF25597">
    <property type="entry name" value="SH3_retrovirus"/>
    <property type="match status" value="1"/>
</dbReference>
<dbReference type="Gene3D" id="3.30.420.10">
    <property type="entry name" value="Ribonuclease H-like superfamily/Ribonuclease H"/>
    <property type="match status" value="1"/>
</dbReference>
<dbReference type="GO" id="GO:0004190">
    <property type="term" value="F:aspartic-type endopeptidase activity"/>
    <property type="evidence" value="ECO:0007669"/>
    <property type="project" value="UniProtKB-KW"/>
</dbReference>
<feature type="transmembrane region" description="Helical" evidence="3">
    <location>
        <begin position="82"/>
        <end position="100"/>
    </location>
</feature>
<feature type="compositionally biased region" description="Low complexity" evidence="2">
    <location>
        <begin position="963"/>
        <end position="982"/>
    </location>
</feature>
<dbReference type="Pfam" id="PF00665">
    <property type="entry name" value="rve"/>
    <property type="match status" value="1"/>
</dbReference>
<reference key="1">
    <citation type="journal article" date="2000" name="Nature">
        <title>Sequence and analysis of chromosome 1 of the plant Arabidopsis thaliana.</title>
        <authorList>
            <person name="Theologis A."/>
            <person name="Ecker J.R."/>
            <person name="Palm C.J."/>
            <person name="Federspiel N.A."/>
            <person name="Kaul S."/>
            <person name="White O."/>
            <person name="Alonso J."/>
            <person name="Altafi H."/>
            <person name="Araujo R."/>
            <person name="Bowman C.L."/>
            <person name="Brooks S.Y."/>
            <person name="Buehler E."/>
            <person name="Chan A."/>
            <person name="Chao Q."/>
            <person name="Chen H."/>
            <person name="Cheuk R.F."/>
            <person name="Chin C.W."/>
            <person name="Chung M.K."/>
            <person name="Conn L."/>
            <person name="Conway A.B."/>
            <person name="Conway A.R."/>
            <person name="Creasy T.H."/>
            <person name="Dewar K."/>
            <person name="Dunn P."/>
            <person name="Etgu P."/>
            <person name="Feldblyum T.V."/>
            <person name="Feng J."/>
            <person name="Fong B."/>
            <person name="Fujii C.Y."/>
            <person name="Gill J.E."/>
            <person name="Goldsmith A.D."/>
            <person name="Haas B."/>
            <person name="Hansen N.F."/>
            <person name="Hughes B."/>
            <person name="Huizar L."/>
            <person name="Hunter J.L."/>
            <person name="Jenkins J."/>
            <person name="Johnson-Hopson C."/>
            <person name="Khan S."/>
            <person name="Khaykin E."/>
            <person name="Kim C.J."/>
            <person name="Koo H.L."/>
            <person name="Kremenetskaia I."/>
            <person name="Kurtz D.B."/>
            <person name="Kwan A."/>
            <person name="Lam B."/>
            <person name="Langin-Hooper S."/>
            <person name="Lee A."/>
            <person name="Lee J.M."/>
            <person name="Lenz C.A."/>
            <person name="Li J.H."/>
            <person name="Li Y."/>
            <person name="Lin X."/>
            <person name="Liu S.X."/>
            <person name="Liu Z.A."/>
            <person name="Luros J.S."/>
            <person name="Maiti R."/>
            <person name="Marziali A."/>
            <person name="Militscher J."/>
            <person name="Miranda M."/>
            <person name="Nguyen M."/>
            <person name="Nierman W.C."/>
            <person name="Osborne B.I."/>
            <person name="Pai G."/>
            <person name="Peterson J."/>
            <person name="Pham P.K."/>
            <person name="Rizzo M."/>
            <person name="Rooney T."/>
            <person name="Rowley D."/>
            <person name="Sakano H."/>
            <person name="Salzberg S.L."/>
            <person name="Schwartz J.R."/>
            <person name="Shinn P."/>
            <person name="Southwick A.M."/>
            <person name="Sun H."/>
            <person name="Tallon L.J."/>
            <person name="Tambunga G."/>
            <person name="Toriumi M.J."/>
            <person name="Town C.D."/>
            <person name="Utterback T."/>
            <person name="Van Aken S."/>
            <person name="Vaysberg M."/>
            <person name="Vysotskaia V.S."/>
            <person name="Walker M."/>
            <person name="Wu D."/>
            <person name="Yu G."/>
            <person name="Fraser C.M."/>
            <person name="Venter J.C."/>
            <person name="Davis R.W."/>
        </authorList>
    </citation>
    <scope>NUCLEOTIDE SEQUENCE [LARGE SCALE GENOMIC DNA]</scope>
    <source>
        <strain>cv. Columbia</strain>
    </source>
</reference>
<feature type="compositionally biased region" description="Polar residues" evidence="2">
    <location>
        <begin position="921"/>
        <end position="932"/>
    </location>
</feature>
<dbReference type="PANTHER" id="PTHR11439:SF463">
    <property type="entry name" value="REVERSE TRANSCRIPTASE TY1_COPIA-TYPE DOMAIN-CONTAINING PROTEIN"/>
    <property type="match status" value="1"/>
</dbReference>
<feature type="region of interest" description="Disordered" evidence="2">
    <location>
        <begin position="324"/>
        <end position="368"/>
    </location>
</feature>
<reference evidence="5" key="2">
    <citation type="submission" date="2000-08" db="EMBL/GenBank/DDBJ databases">
        <title>Genomic sequence for Arabidopsis thaliana BAC F17L21 from chromosome I.</title>
        <authorList>
            <person name="Johnson-Hopson C."/>
            <person name="Brooks S."/>
            <person name="Buehler E."/>
            <person name="Chao Q."/>
            <person name="Khan S."/>
            <person name="Kim C."/>
            <person name="Shinn P."/>
            <person name="Altafi H."/>
            <person name="Bei Q."/>
            <person name="Chin C."/>
            <person name="Chiou J."/>
            <person name="Choi E."/>
            <person name="Conn L."/>
            <person name="Conway A."/>
            <person name="Gonzales A."/>
            <person name="Hansen N."/>
            <person name="Howing B."/>
            <person name="Koo T."/>
            <person name="Lam B."/>
            <person name="Lee J."/>
            <person name="Lenz C."/>
            <person name="Li J."/>
            <person name="Liu A."/>
            <person name="Liu K."/>
            <person name="Liu S."/>
            <person name="Mukharsky N."/>
            <person name="Nguyen M."/>
            <person name="Palm C."/>
            <person name="Pham P."/>
            <person name="Sakano H."/>
            <person name="Schwartz J."/>
            <person name="Southwick A."/>
            <person name="Thaveri A."/>
            <person name="Toriumi M."/>
            <person name="Vaysberg M."/>
            <person name="Yu G."/>
            <person name="Federspiel N.A."/>
            <person name="Theologis A."/>
            <person name="Ecker J.R."/>
        </authorList>
    </citation>
    <scope>NUCLEOTIDE SEQUENCE</scope>
</reference>
<feature type="compositionally biased region" description="Polar residues" evidence="2">
    <location>
        <begin position="359"/>
        <end position="368"/>
    </location>
</feature>
<name>Q9FZK7_ARATH</name>
<evidence type="ECO:0000256" key="3">
    <source>
        <dbReference type="SAM" id="Phobius"/>
    </source>
</evidence>
<evidence type="ECO:0000256" key="2">
    <source>
        <dbReference type="SAM" id="MobiDB-lite"/>
    </source>
</evidence>
<feature type="compositionally biased region" description="Low complexity" evidence="2">
    <location>
        <begin position="902"/>
        <end position="919"/>
    </location>
</feature>
<dbReference type="GO" id="GO:0003676">
    <property type="term" value="F:nucleic acid binding"/>
    <property type="evidence" value="ECO:0007669"/>
    <property type="project" value="InterPro"/>
</dbReference>
<dbReference type="GO" id="GO:0015074">
    <property type="term" value="P:DNA integration"/>
    <property type="evidence" value="ECO:0007669"/>
    <property type="project" value="InterPro"/>
</dbReference>
<organism evidence="5">
    <name type="scientific">Arabidopsis thaliana</name>
    <name type="common">Mouse-ear cress</name>
    <dbReference type="NCBI Taxonomy" id="3702"/>
    <lineage>
        <taxon>Eukaryota</taxon>
        <taxon>Viridiplantae</taxon>
        <taxon>Streptophyta</taxon>
        <taxon>Embryophyta</taxon>
        <taxon>Tracheophyta</taxon>
        <taxon>Spermatophyta</taxon>
        <taxon>Magnoliopsida</taxon>
        <taxon>eudicotyledons</taxon>
        <taxon>Gunneridae</taxon>
        <taxon>Pentapetalae</taxon>
        <taxon>rosids</taxon>
        <taxon>malvids</taxon>
        <taxon>Brassicales</taxon>
        <taxon>Brassicaceae</taxon>
        <taxon>Camelineae</taxon>
        <taxon>Arabidopsis</taxon>
    </lineage>
</organism>
<dbReference type="InterPro" id="IPR043502">
    <property type="entry name" value="DNA/RNA_pol_sf"/>
</dbReference>
<evidence type="ECO:0000259" key="4">
    <source>
        <dbReference type="PROSITE" id="PS50994"/>
    </source>
</evidence>
<dbReference type="InterPro" id="IPR025724">
    <property type="entry name" value="GAG-pre-integrase_dom"/>
</dbReference>
<evidence type="ECO:0000313" key="5">
    <source>
        <dbReference type="EMBL" id="AAF99727.1"/>
    </source>
</evidence>
<dbReference type="PROSITE" id="PS50994">
    <property type="entry name" value="INTEGRASE"/>
    <property type="match status" value="1"/>
</dbReference>
<dbReference type="ExpressionAtlas" id="Q9FZK7">
    <property type="expression patterns" value="baseline and differential"/>
</dbReference>
<reference evidence="5" key="3">
    <citation type="submission" date="2000-08" db="EMBL/GenBank/DDBJ databases">
        <authorList>
            <person name="Cheuk R."/>
            <person name="Shinn P."/>
            <person name="Brooks S."/>
            <person name="Buehler E."/>
            <person name="Chao Q."/>
            <person name="Johnson-Hopson C."/>
            <person name="Khan S."/>
            <person name="Kim C."/>
            <person name="Altafi H."/>
            <person name="Bei B."/>
            <person name="Chin C."/>
            <person name="Chiou J."/>
            <person name="Choi E."/>
            <person name="Conn L."/>
            <person name="Conway A."/>
            <person name="Gonzalez A."/>
            <person name="Hansen N."/>
            <person name="Howing B."/>
            <person name="Koo T."/>
            <person name="Lam B."/>
            <person name="Lee J."/>
            <person name="Lenz C."/>
            <person name="Li J."/>
            <person name="Liu A."/>
            <person name="Liu J."/>
            <person name="Liu S."/>
            <person name="Mukharsky N."/>
            <person name="Nguyen M."/>
            <person name="Palm C."/>
            <person name="Pham P."/>
            <person name="Sakano H."/>
            <person name="Schwartz J."/>
            <person name="Southwick A."/>
            <person name="Thaveri A."/>
            <person name="Toriumi M."/>
            <person name="Vaysberg M."/>
            <person name="Yu G."/>
            <person name="Davis R."/>
            <person name="Federspiel N."/>
            <person name="Theologis A."/>
            <person name="Ecker J."/>
        </authorList>
    </citation>
    <scope>NUCLEOTIDE SEQUENCE</scope>
</reference>
<feature type="region of interest" description="Disordered" evidence="2">
    <location>
        <begin position="848"/>
        <end position="1007"/>
    </location>
</feature>
<feature type="domain" description="Integrase catalytic" evidence="4">
    <location>
        <begin position="612"/>
        <end position="775"/>
    </location>
</feature>